<dbReference type="GO" id="GO:0008703">
    <property type="term" value="F:5-amino-6-(5-phosphoribosylamino)uracil reductase activity"/>
    <property type="evidence" value="ECO:0007669"/>
    <property type="project" value="InterPro"/>
</dbReference>
<evidence type="ECO:0000313" key="2">
    <source>
        <dbReference type="EMBL" id="QCY47254.1"/>
    </source>
</evidence>
<organism evidence="2 3">
    <name type="scientific">Glutamicibacter creatinolyticus</name>
    <dbReference type="NCBI Taxonomy" id="162496"/>
    <lineage>
        <taxon>Bacteria</taxon>
        <taxon>Bacillati</taxon>
        <taxon>Actinomycetota</taxon>
        <taxon>Actinomycetes</taxon>
        <taxon>Micrococcales</taxon>
        <taxon>Micrococcaceae</taxon>
        <taxon>Glutamicibacter</taxon>
    </lineage>
</organism>
<dbReference type="SUPFAM" id="SSF53597">
    <property type="entry name" value="Dihydrofolate reductase-like"/>
    <property type="match status" value="1"/>
</dbReference>
<dbReference type="GO" id="GO:0009231">
    <property type="term" value="P:riboflavin biosynthetic process"/>
    <property type="evidence" value="ECO:0007669"/>
    <property type="project" value="InterPro"/>
</dbReference>
<gene>
    <name evidence="2" type="ORF">GcLGCM259_1523</name>
</gene>
<dbReference type="PANTHER" id="PTHR38011:SF11">
    <property type="entry name" value="2,5-DIAMINO-6-RIBOSYLAMINO-4(3H)-PYRIMIDINONE 5'-PHOSPHATE REDUCTASE"/>
    <property type="match status" value="1"/>
</dbReference>
<dbReference type="RefSeq" id="WP_138926273.1">
    <property type="nucleotide sequence ID" value="NZ_CP034412.1"/>
</dbReference>
<dbReference type="Proteomes" id="UP000307000">
    <property type="component" value="Chromosome"/>
</dbReference>
<dbReference type="PANTHER" id="PTHR38011">
    <property type="entry name" value="DIHYDROFOLATE REDUCTASE FAMILY PROTEIN (AFU_ORTHOLOGUE AFUA_8G06820)"/>
    <property type="match status" value="1"/>
</dbReference>
<keyword evidence="3" id="KW-1185">Reference proteome</keyword>
<accession>A0A5B7WVG8</accession>
<dbReference type="Gene3D" id="3.40.430.10">
    <property type="entry name" value="Dihydrofolate Reductase, subunit A"/>
    <property type="match status" value="1"/>
</dbReference>
<dbReference type="InterPro" id="IPR050765">
    <property type="entry name" value="Riboflavin_Biosynth_HTPR"/>
</dbReference>
<feature type="domain" description="Bacterial bifunctional deaminase-reductase C-terminal" evidence="1">
    <location>
        <begin position="4"/>
        <end position="170"/>
    </location>
</feature>
<evidence type="ECO:0000313" key="3">
    <source>
        <dbReference type="Proteomes" id="UP000307000"/>
    </source>
</evidence>
<dbReference type="AlphaFoldDB" id="A0A5B7WVG8"/>
<dbReference type="InterPro" id="IPR002734">
    <property type="entry name" value="RibDG_C"/>
</dbReference>
<dbReference type="KEGG" id="gcr:GcLGCM259_1523"/>
<sequence>MSSIIYDLAMSLNGYIADRHHSLQWLFEVPGAQEPDPSLFPSDAAVHVEGSSTYLWMLEQEELLENPERWQQLYGQKPTFVFTSRQLPIPEGADVRLVNGPVQEHLEQIRAAANGGDIWVLGGGELAGQFFDAGVLDRIALTIAPAALAAGAPVLPRNIKADRLRLMEAKPAGPFARLVYEVRSA</sequence>
<evidence type="ECO:0000259" key="1">
    <source>
        <dbReference type="Pfam" id="PF01872"/>
    </source>
</evidence>
<dbReference type="EMBL" id="CP034412">
    <property type="protein sequence ID" value="QCY47254.1"/>
    <property type="molecule type" value="Genomic_DNA"/>
</dbReference>
<protein>
    <submittedName>
        <fullName evidence="2">Deaminase</fullName>
    </submittedName>
</protein>
<dbReference type="InterPro" id="IPR024072">
    <property type="entry name" value="DHFR-like_dom_sf"/>
</dbReference>
<name>A0A5B7WVG8_9MICC</name>
<reference evidence="2 3" key="1">
    <citation type="submission" date="2018-12" db="EMBL/GenBank/DDBJ databases">
        <title>Complete Genome Sequence of Glutamicibacter creatinolyticus strain LGCM259,isolated from an abscess of a 12-year-old mare in Italy.</title>
        <authorList>
            <person name="Santos R.G."/>
            <person name="Silva A.L."/>
            <person name="Seyffert N."/>
            <person name="Castro T.L.P."/>
            <person name="Attili A.R."/>
            <person name="Rifici C."/>
            <person name="Mazzullo G."/>
            <person name="Brenig B."/>
            <person name="Venanzi F."/>
            <person name="Azevedo V."/>
        </authorList>
    </citation>
    <scope>NUCLEOTIDE SEQUENCE [LARGE SCALE GENOMIC DNA]</scope>
    <source>
        <strain evidence="2 3">LGCM 259</strain>
    </source>
</reference>
<dbReference type="Pfam" id="PF01872">
    <property type="entry name" value="RibD_C"/>
    <property type="match status" value="1"/>
</dbReference>
<proteinExistence type="predicted"/>